<evidence type="ECO:0000313" key="2">
    <source>
        <dbReference type="EMBL" id="OLO79165.1"/>
    </source>
</evidence>
<gene>
    <name evidence="2" type="ORF">BKH15_02680</name>
</gene>
<feature type="region of interest" description="Disordered" evidence="1">
    <location>
        <begin position="66"/>
        <end position="88"/>
    </location>
</feature>
<proteinExistence type="predicted"/>
<reference evidence="2 3" key="1">
    <citation type="submission" date="2016-12" db="EMBL/GenBank/DDBJ databases">
        <title>Genomic comparison of strains in the 'Actinomyces naeslundii' group.</title>
        <authorList>
            <person name="Mughal S.R."/>
            <person name="Do T."/>
            <person name="Gilbert S.C."/>
            <person name="Witherden E.A."/>
            <person name="Didelot X."/>
            <person name="Beighton D."/>
        </authorList>
    </citation>
    <scope>NUCLEOTIDE SEQUENCE [LARGE SCALE GENOMIC DNA]</scope>
    <source>
        <strain evidence="2 3">G53E</strain>
    </source>
</reference>
<dbReference type="EMBL" id="MSKW01000005">
    <property type="protein sequence ID" value="OLO79165.1"/>
    <property type="molecule type" value="Genomic_DNA"/>
</dbReference>
<comment type="caution">
    <text evidence="2">The sequence shown here is derived from an EMBL/GenBank/DDBJ whole genome shotgun (WGS) entry which is preliminary data.</text>
</comment>
<feature type="compositionally biased region" description="Polar residues" evidence="1">
    <location>
        <begin position="75"/>
        <end position="88"/>
    </location>
</feature>
<name>A0A1Q8XFQ1_9ACTO</name>
<evidence type="ECO:0000256" key="1">
    <source>
        <dbReference type="SAM" id="MobiDB-lite"/>
    </source>
</evidence>
<dbReference type="RefSeq" id="WP_075414105.1">
    <property type="nucleotide sequence ID" value="NZ_MSKW01000005.1"/>
</dbReference>
<organism evidence="2 3">
    <name type="scientific">Actinomyces oris</name>
    <dbReference type="NCBI Taxonomy" id="544580"/>
    <lineage>
        <taxon>Bacteria</taxon>
        <taxon>Bacillati</taxon>
        <taxon>Actinomycetota</taxon>
        <taxon>Actinomycetes</taxon>
        <taxon>Actinomycetales</taxon>
        <taxon>Actinomycetaceae</taxon>
        <taxon>Actinomyces</taxon>
    </lineage>
</organism>
<dbReference type="Proteomes" id="UP000186769">
    <property type="component" value="Unassembled WGS sequence"/>
</dbReference>
<evidence type="ECO:0000313" key="3">
    <source>
        <dbReference type="Proteomes" id="UP000186769"/>
    </source>
</evidence>
<dbReference type="AlphaFoldDB" id="A0A1Q8XFQ1"/>
<sequence>MSINPMAALLQDNNDRISAAERLSRAHAALLDSIEDYRSAWKDAREAGWAITDLERKAGLINPAKLPRPKRVAPTETSGTRVSNEPLN</sequence>
<protein>
    <submittedName>
        <fullName evidence="2">Uncharacterized protein</fullName>
    </submittedName>
</protein>
<accession>A0A1Q8XFQ1</accession>